<proteinExistence type="predicted"/>
<evidence type="ECO:0000313" key="1">
    <source>
        <dbReference type="EMBL" id="ACM23230.1"/>
    </source>
</evidence>
<dbReference type="Pfam" id="PF16258">
    <property type="entry name" value="DUF4912"/>
    <property type="match status" value="1"/>
</dbReference>
<organism evidence="1 2">
    <name type="scientific">Thermotoga neapolitana (strain ATCC 49049 / DSM 4359 / NBRC 107923 / NS-E)</name>
    <dbReference type="NCBI Taxonomy" id="309803"/>
    <lineage>
        <taxon>Bacteria</taxon>
        <taxon>Thermotogati</taxon>
        <taxon>Thermotogota</taxon>
        <taxon>Thermotogae</taxon>
        <taxon>Thermotogales</taxon>
        <taxon>Thermotogaceae</taxon>
        <taxon>Thermotoga</taxon>
    </lineage>
</organism>
<dbReference type="AlphaFoldDB" id="B9K8E7"/>
<dbReference type="EMBL" id="CP000916">
    <property type="protein sequence ID" value="ACM23230.1"/>
    <property type="molecule type" value="Genomic_DNA"/>
</dbReference>
<protein>
    <recommendedName>
        <fullName evidence="3">DUF4912 domain-containing protein</fullName>
    </recommendedName>
</protein>
<dbReference type="RefSeq" id="WP_015919546.1">
    <property type="nucleotide sequence ID" value="NC_011978.1"/>
</dbReference>
<dbReference type="KEGG" id="tna:CTN_1054"/>
<dbReference type="InterPro" id="IPR032585">
    <property type="entry name" value="DUF4912"/>
</dbReference>
<evidence type="ECO:0008006" key="3">
    <source>
        <dbReference type="Google" id="ProtNLM"/>
    </source>
</evidence>
<dbReference type="Proteomes" id="UP000000445">
    <property type="component" value="Chromosome"/>
</dbReference>
<dbReference type="STRING" id="309803.CTN_1054"/>
<name>B9K8E7_THENN</name>
<dbReference type="eggNOG" id="COG3330">
    <property type="taxonomic scope" value="Bacteria"/>
</dbReference>
<gene>
    <name evidence="1" type="ordered locus">CTN_1054</name>
</gene>
<keyword evidence="2" id="KW-1185">Reference proteome</keyword>
<dbReference type="HOGENOM" id="CLU_1065321_0_0_0"/>
<sequence>MKREEIIKWLDTDPTIQELKRFAKSLGLRVRKAMKKKDVIKLIREHVENTSVTSASSGAPALKQETPADLTLPRTYNKNKLVLMPVNPYVVFSYWDFDDETRNLMKQKAREGKAVIRLYDVTFIMFDGTNAHRTFEYRLDETTLEAGNFYFQVPMPKADYLSEMGYLDDEGRFFPVMRSNVARTPAASPSTSSRERWYDLRSKKRSVILSEGSLVKPIEKLRGVTSPGWPSGQGIGIMWEIFRSGR</sequence>
<evidence type="ECO:0000313" key="2">
    <source>
        <dbReference type="Proteomes" id="UP000000445"/>
    </source>
</evidence>
<reference evidence="1 2" key="1">
    <citation type="journal article" date="2009" name="Biosci. Biotechnol. Biochem.">
        <title>WeGAS: a web-based microbial genome annotation system.</title>
        <authorList>
            <person name="Lee D."/>
            <person name="Seo H."/>
            <person name="Park C."/>
            <person name="Park K."/>
        </authorList>
    </citation>
    <scope>NUCLEOTIDE SEQUENCE [LARGE SCALE GENOMIC DNA]</scope>
    <source>
        <strain evidence="2">ATCC 49049 / DSM 4359 / NBRC 107923 / NS-E</strain>
    </source>
</reference>
<accession>B9K8E7</accession>